<reference evidence="1" key="1">
    <citation type="submission" date="2018-10" db="EMBL/GenBank/DDBJ databases">
        <title>Hidden diversity of soil giant viruses.</title>
        <authorList>
            <person name="Schulz F."/>
            <person name="Alteio L."/>
            <person name="Goudeau D."/>
            <person name="Ryan E.M."/>
            <person name="Malmstrom R.R."/>
            <person name="Blanchard J."/>
            <person name="Woyke T."/>
        </authorList>
    </citation>
    <scope>NUCLEOTIDE SEQUENCE</scope>
    <source>
        <strain evidence="1">EDV1</strain>
    </source>
</reference>
<sequence>MRNMNRNKERLIQFDIESEELGSLNGRFIGELLQLSAKYSFMAYPKVEQA</sequence>
<evidence type="ECO:0000313" key="1">
    <source>
        <dbReference type="EMBL" id="AYV78350.1"/>
    </source>
</evidence>
<name>A0A3G4ZTX7_9VIRU</name>
<gene>
    <name evidence="1" type="ORF">Edafosvirus10_25</name>
</gene>
<accession>A0A3G4ZTX7</accession>
<organism evidence="1">
    <name type="scientific">Edafosvirus sp</name>
    <dbReference type="NCBI Taxonomy" id="2487765"/>
    <lineage>
        <taxon>Viruses</taxon>
        <taxon>Varidnaviria</taxon>
        <taxon>Bamfordvirae</taxon>
        <taxon>Nucleocytoviricota</taxon>
        <taxon>Megaviricetes</taxon>
        <taxon>Imitervirales</taxon>
        <taxon>Mimiviridae</taxon>
        <taxon>Klosneuvirinae</taxon>
    </lineage>
</organism>
<dbReference type="EMBL" id="MK072075">
    <property type="protein sequence ID" value="AYV78350.1"/>
    <property type="molecule type" value="Genomic_DNA"/>
</dbReference>
<protein>
    <submittedName>
        <fullName evidence="1">Uncharacterized protein</fullName>
    </submittedName>
</protein>
<proteinExistence type="predicted"/>